<dbReference type="InterPro" id="IPR038063">
    <property type="entry name" value="Transpep_catalytic_dom"/>
</dbReference>
<dbReference type="SUPFAM" id="SSF141523">
    <property type="entry name" value="L,D-transpeptidase catalytic domain-like"/>
    <property type="match status" value="1"/>
</dbReference>
<feature type="active site" description="Nucleophile" evidence="7">
    <location>
        <position position="267"/>
    </location>
</feature>
<dbReference type="PANTHER" id="PTHR30582">
    <property type="entry name" value="L,D-TRANSPEPTIDASE"/>
    <property type="match status" value="1"/>
</dbReference>
<evidence type="ECO:0000256" key="3">
    <source>
        <dbReference type="ARBA" id="ARBA00022960"/>
    </source>
</evidence>
<keyword evidence="3 7" id="KW-0133">Cell shape</keyword>
<feature type="domain" description="L,D-TPase catalytic" evidence="9">
    <location>
        <begin position="168"/>
        <end position="298"/>
    </location>
</feature>
<protein>
    <submittedName>
        <fullName evidence="10">L,D-transpeptidase family protein</fullName>
    </submittedName>
</protein>
<dbReference type="PANTHER" id="PTHR30582:SF2">
    <property type="entry name" value="L,D-TRANSPEPTIDASE YCIB-RELATED"/>
    <property type="match status" value="1"/>
</dbReference>
<evidence type="ECO:0000313" key="10">
    <source>
        <dbReference type="EMBL" id="MBY8881641.1"/>
    </source>
</evidence>
<keyword evidence="6 7" id="KW-0961">Cell wall biogenesis/degradation</keyword>
<dbReference type="CDD" id="cd16913">
    <property type="entry name" value="YkuD_like"/>
    <property type="match status" value="1"/>
</dbReference>
<name>A0ABS7QFM9_9ACTN</name>
<feature type="active site" description="Proton donor/acceptor" evidence="7">
    <location>
        <position position="248"/>
    </location>
</feature>
<accession>A0ABS7QFM9</accession>
<evidence type="ECO:0000256" key="1">
    <source>
        <dbReference type="ARBA" id="ARBA00004752"/>
    </source>
</evidence>
<dbReference type="Gene3D" id="2.40.440.10">
    <property type="entry name" value="L,D-transpeptidase catalytic domain-like"/>
    <property type="match status" value="1"/>
</dbReference>
<evidence type="ECO:0000256" key="8">
    <source>
        <dbReference type="SAM" id="MobiDB-lite"/>
    </source>
</evidence>
<reference evidence="10 11" key="1">
    <citation type="submission" date="2021-08" db="EMBL/GenBank/DDBJ databases">
        <title>WGS of actinomycetes from Thailand.</title>
        <authorList>
            <person name="Thawai C."/>
        </authorList>
    </citation>
    <scope>NUCLEOTIDE SEQUENCE [LARGE SCALE GENOMIC DNA]</scope>
    <source>
        <strain evidence="10 11">PLK6-54</strain>
    </source>
</reference>
<dbReference type="PROSITE" id="PS52029">
    <property type="entry name" value="LD_TPASE"/>
    <property type="match status" value="1"/>
</dbReference>
<keyword evidence="2" id="KW-0808">Transferase</keyword>
<dbReference type="Gene3D" id="2.60.40.3710">
    <property type="match status" value="1"/>
</dbReference>
<dbReference type="Pfam" id="PF17964">
    <property type="entry name" value="Big_10"/>
    <property type="match status" value="1"/>
</dbReference>
<evidence type="ECO:0000256" key="5">
    <source>
        <dbReference type="ARBA" id="ARBA00023315"/>
    </source>
</evidence>
<feature type="region of interest" description="Disordered" evidence="8">
    <location>
        <begin position="324"/>
        <end position="347"/>
    </location>
</feature>
<evidence type="ECO:0000256" key="6">
    <source>
        <dbReference type="ARBA" id="ARBA00023316"/>
    </source>
</evidence>
<evidence type="ECO:0000256" key="4">
    <source>
        <dbReference type="ARBA" id="ARBA00022984"/>
    </source>
</evidence>
<organism evidence="10 11">
    <name type="scientific">Actinacidiphila acidipaludis</name>
    <dbReference type="NCBI Taxonomy" id="2873382"/>
    <lineage>
        <taxon>Bacteria</taxon>
        <taxon>Bacillati</taxon>
        <taxon>Actinomycetota</taxon>
        <taxon>Actinomycetes</taxon>
        <taxon>Kitasatosporales</taxon>
        <taxon>Streptomycetaceae</taxon>
        <taxon>Actinacidiphila</taxon>
    </lineage>
</organism>
<keyword evidence="11" id="KW-1185">Reference proteome</keyword>
<dbReference type="InterPro" id="IPR050979">
    <property type="entry name" value="LD-transpeptidase"/>
</dbReference>
<evidence type="ECO:0000256" key="7">
    <source>
        <dbReference type="PROSITE-ProRule" id="PRU01373"/>
    </source>
</evidence>
<keyword evidence="4 7" id="KW-0573">Peptidoglycan synthesis</keyword>
<dbReference type="EMBL" id="JAINZZ010000052">
    <property type="protein sequence ID" value="MBY8881641.1"/>
    <property type="molecule type" value="Genomic_DNA"/>
</dbReference>
<evidence type="ECO:0000313" key="11">
    <source>
        <dbReference type="Proteomes" id="UP000778578"/>
    </source>
</evidence>
<gene>
    <name evidence="10" type="ORF">K7862_28985</name>
</gene>
<keyword evidence="5" id="KW-0012">Acyltransferase</keyword>
<evidence type="ECO:0000259" key="9">
    <source>
        <dbReference type="PROSITE" id="PS52029"/>
    </source>
</evidence>
<comment type="pathway">
    <text evidence="1 7">Cell wall biogenesis; peptidoglycan biosynthesis.</text>
</comment>
<dbReference type="Pfam" id="PF03734">
    <property type="entry name" value="YkuD"/>
    <property type="match status" value="1"/>
</dbReference>
<dbReference type="InterPro" id="IPR005490">
    <property type="entry name" value="LD_TPept_cat_dom"/>
</dbReference>
<evidence type="ECO:0000256" key="2">
    <source>
        <dbReference type="ARBA" id="ARBA00022679"/>
    </source>
</evidence>
<sequence length="347" mass="37286">MPVRRHAAFPRGVPRRWRCVTTTVRRTTGARTVLGVLAAAALLLTGGCGGGRQPKGAEAPAPRHDTFIGYFSPEDRSTVGTGMIISLRFNRHIADRQAVERGITVSSVPAQTVAGHWFGDQRLDLRPADFWRAGTRITLSLRLRGVRGAPETYGTQSKDVTFTVGRDQRSTVDSVEHTMTVVRGGRVLRVLPVTVGSEQHTTYNGIMVISEKYLKTRMSGRTVGFGGEYDIPDVPHAMRLTTSGTFVHGNYWTPPQVFGHENVSHGCIGLQDRKGGGPDTPAGWFYANSIIGDAVRVVDSDDRVVDPDNGLGGWNLTWPQWTAGSAVSGTAPDPGDVAPGSGSGGSR</sequence>
<dbReference type="InterPro" id="IPR041280">
    <property type="entry name" value="Big_10"/>
</dbReference>
<proteinExistence type="predicted"/>
<comment type="caution">
    <text evidence="10">The sequence shown here is derived from an EMBL/GenBank/DDBJ whole genome shotgun (WGS) entry which is preliminary data.</text>
</comment>
<dbReference type="Proteomes" id="UP000778578">
    <property type="component" value="Unassembled WGS sequence"/>
</dbReference>